<evidence type="ECO:0000256" key="2">
    <source>
        <dbReference type="ARBA" id="ARBA00006145"/>
    </source>
</evidence>
<comment type="similarity">
    <text evidence="2">Belongs to the AKH/HRTH/RPCH family.</text>
</comment>
<dbReference type="EMBL" id="JASPKY010000408">
    <property type="protein sequence ID" value="KAK9701761.1"/>
    <property type="molecule type" value="Genomic_DNA"/>
</dbReference>
<accession>A0AAW1JES8</accession>
<keyword evidence="4" id="KW-0372">Hormone</keyword>
<dbReference type="AlphaFoldDB" id="A0AAW1JES8"/>
<proteinExistence type="inferred from homology"/>
<evidence type="ECO:0000313" key="11">
    <source>
        <dbReference type="Proteomes" id="UP001458880"/>
    </source>
</evidence>
<keyword evidence="8" id="KW-0527">Neuropeptide</keyword>
<evidence type="ECO:0000256" key="4">
    <source>
        <dbReference type="ARBA" id="ARBA00022702"/>
    </source>
</evidence>
<dbReference type="GO" id="GO:0007218">
    <property type="term" value="P:neuropeptide signaling pathway"/>
    <property type="evidence" value="ECO:0007669"/>
    <property type="project" value="UniProtKB-KW"/>
</dbReference>
<feature type="transmembrane region" description="Helical" evidence="9">
    <location>
        <begin position="80"/>
        <end position="99"/>
    </location>
</feature>
<organism evidence="10 11">
    <name type="scientific">Popillia japonica</name>
    <name type="common">Japanese beetle</name>
    <dbReference type="NCBI Taxonomy" id="7064"/>
    <lineage>
        <taxon>Eukaryota</taxon>
        <taxon>Metazoa</taxon>
        <taxon>Ecdysozoa</taxon>
        <taxon>Arthropoda</taxon>
        <taxon>Hexapoda</taxon>
        <taxon>Insecta</taxon>
        <taxon>Pterygota</taxon>
        <taxon>Neoptera</taxon>
        <taxon>Endopterygota</taxon>
        <taxon>Coleoptera</taxon>
        <taxon>Polyphaga</taxon>
        <taxon>Scarabaeiformia</taxon>
        <taxon>Scarabaeidae</taxon>
        <taxon>Rutelinae</taxon>
        <taxon>Popillia</taxon>
    </lineage>
</organism>
<keyword evidence="11" id="KW-1185">Reference proteome</keyword>
<evidence type="ECO:0000256" key="7">
    <source>
        <dbReference type="ARBA" id="ARBA00023283"/>
    </source>
</evidence>
<keyword evidence="9" id="KW-0812">Transmembrane</keyword>
<sequence>MDNLASSTPRSVVFLDETWIYSKGNKGKSWQDNSGKSVRKPEGYDGRTALRRSSYSIGASHCVYYLVQTFPLTSNKMSRFPLIVVFLVIVGFAAAQLNYSPDWGKRSQNNFFASGCKPSVETTMTIFKLIQAEAQKLLECEKMK</sequence>
<keyword evidence="9" id="KW-0472">Membrane</keyword>
<evidence type="ECO:0000256" key="8">
    <source>
        <dbReference type="ARBA" id="ARBA00023320"/>
    </source>
</evidence>
<keyword evidence="9" id="KW-1133">Transmembrane helix</keyword>
<dbReference type="Pfam" id="PF06377">
    <property type="entry name" value="Adipokin_hormo"/>
    <property type="match status" value="1"/>
</dbReference>
<gene>
    <name evidence="10" type="ORF">QE152_g30392</name>
</gene>
<dbReference type="InterPro" id="IPR002047">
    <property type="entry name" value="Adipokinetic_hormone_CS"/>
</dbReference>
<dbReference type="GO" id="GO:0005179">
    <property type="term" value="F:hormone activity"/>
    <property type="evidence" value="ECO:0007669"/>
    <property type="project" value="UniProtKB-KW"/>
</dbReference>
<keyword evidence="5" id="KW-0732">Signal</keyword>
<protein>
    <submittedName>
        <fullName evidence="10">Adipokinetic hormone</fullName>
    </submittedName>
</protein>
<dbReference type="Proteomes" id="UP001458880">
    <property type="component" value="Unassembled WGS sequence"/>
</dbReference>
<keyword evidence="3" id="KW-0964">Secreted</keyword>
<reference evidence="10 11" key="1">
    <citation type="journal article" date="2024" name="BMC Genomics">
        <title>De novo assembly and annotation of Popillia japonica's genome with initial clues to its potential as an invasive pest.</title>
        <authorList>
            <person name="Cucini C."/>
            <person name="Boschi S."/>
            <person name="Funari R."/>
            <person name="Cardaioli E."/>
            <person name="Iannotti N."/>
            <person name="Marturano G."/>
            <person name="Paoli F."/>
            <person name="Bruttini M."/>
            <person name="Carapelli A."/>
            <person name="Frati F."/>
            <person name="Nardi F."/>
        </authorList>
    </citation>
    <scope>NUCLEOTIDE SEQUENCE [LARGE SCALE GENOMIC DNA]</scope>
    <source>
        <strain evidence="10">DMR45628</strain>
    </source>
</reference>
<evidence type="ECO:0000256" key="6">
    <source>
        <dbReference type="ARBA" id="ARBA00022815"/>
    </source>
</evidence>
<comment type="caution">
    <text evidence="10">The sequence shown here is derived from an EMBL/GenBank/DDBJ whole genome shotgun (WGS) entry which is preliminary data.</text>
</comment>
<evidence type="ECO:0000256" key="3">
    <source>
        <dbReference type="ARBA" id="ARBA00022525"/>
    </source>
</evidence>
<evidence type="ECO:0000256" key="5">
    <source>
        <dbReference type="ARBA" id="ARBA00022729"/>
    </source>
</evidence>
<dbReference type="PROSITE" id="PS00256">
    <property type="entry name" value="AKH"/>
    <property type="match status" value="1"/>
</dbReference>
<evidence type="ECO:0000256" key="9">
    <source>
        <dbReference type="SAM" id="Phobius"/>
    </source>
</evidence>
<dbReference type="InterPro" id="IPR010475">
    <property type="entry name" value="AKH/RPCH_hormone"/>
</dbReference>
<evidence type="ECO:0000313" key="10">
    <source>
        <dbReference type="EMBL" id="KAK9701761.1"/>
    </source>
</evidence>
<keyword evidence="6" id="KW-0027">Amidation</keyword>
<dbReference type="GO" id="GO:0005576">
    <property type="term" value="C:extracellular region"/>
    <property type="evidence" value="ECO:0007669"/>
    <property type="project" value="UniProtKB-SubCell"/>
</dbReference>
<keyword evidence="7" id="KW-0873">Pyrrolidone carboxylic acid</keyword>
<comment type="subcellular location">
    <subcellularLocation>
        <location evidence="1">Secreted</location>
    </subcellularLocation>
</comment>
<name>A0AAW1JES8_POPJA</name>
<evidence type="ECO:0000256" key="1">
    <source>
        <dbReference type="ARBA" id="ARBA00004613"/>
    </source>
</evidence>